<sequence>MAQTTTGLRAILSQPWAYELLQTLLGTGHMRRVFIKDYVRPFAGARILDLGCGPASLIEMLPRDIDYTGIDLSPDYIASAKANYGDRGRFQVMDAASLCATGETFDIIYSFGMLHHIDDDRCRHVFEMASAMLKPGGRYITFDPCYAEGQHWFARKIGDWDRGDAVRTPDAYMTLATSAFTKVDHAVRHDLWFLPVSVHLMECHKQ</sequence>
<evidence type="ECO:0000313" key="2">
    <source>
        <dbReference type="EMBL" id="KIL97760.1"/>
    </source>
</evidence>
<evidence type="ECO:0000259" key="1">
    <source>
        <dbReference type="Pfam" id="PF13649"/>
    </source>
</evidence>
<name>A0A0C2YSR3_PARME</name>
<dbReference type="Pfam" id="PF13649">
    <property type="entry name" value="Methyltransf_25"/>
    <property type="match status" value="1"/>
</dbReference>
<proteinExistence type="predicted"/>
<dbReference type="Gene3D" id="3.40.50.150">
    <property type="entry name" value="Vaccinia Virus protein VP39"/>
    <property type="match status" value="1"/>
</dbReference>
<accession>A0A0C2YSR3</accession>
<evidence type="ECO:0000313" key="3">
    <source>
        <dbReference type="Proteomes" id="UP000031971"/>
    </source>
</evidence>
<reference evidence="2 3" key="1">
    <citation type="submission" date="2015-01" db="EMBL/GenBank/DDBJ databases">
        <title>Genome Sequence of Magnetospirillum magnetotacticum Strain MS-1.</title>
        <authorList>
            <person name="Marinov G.K."/>
            <person name="Smalley M.D."/>
            <person name="DeSalvo G."/>
        </authorList>
    </citation>
    <scope>NUCLEOTIDE SEQUENCE [LARGE SCALE GENOMIC DNA]</scope>
    <source>
        <strain evidence="2 3">MS-1</strain>
    </source>
</reference>
<feature type="domain" description="Methyltransferase" evidence="1">
    <location>
        <begin position="47"/>
        <end position="137"/>
    </location>
</feature>
<dbReference type="PANTHER" id="PTHR43464">
    <property type="entry name" value="METHYLTRANSFERASE"/>
    <property type="match status" value="1"/>
</dbReference>
<dbReference type="CDD" id="cd02440">
    <property type="entry name" value="AdoMet_MTases"/>
    <property type="match status" value="1"/>
</dbReference>
<dbReference type="InterPro" id="IPR041698">
    <property type="entry name" value="Methyltransf_25"/>
</dbReference>
<dbReference type="EMBL" id="JXSL01000030">
    <property type="protein sequence ID" value="KIL97760.1"/>
    <property type="molecule type" value="Genomic_DNA"/>
</dbReference>
<gene>
    <name evidence="2" type="ORF">CCC_00821</name>
</gene>
<dbReference type="RefSeq" id="WP_009871274.1">
    <property type="nucleotide sequence ID" value="NZ_JXSL01000030.1"/>
</dbReference>
<dbReference type="STRING" id="272627.CCC_00821"/>
<protein>
    <recommendedName>
        <fullName evidence="1">Methyltransferase domain-containing protein</fullName>
    </recommendedName>
</protein>
<dbReference type="OrthoDB" id="5642573at2"/>
<dbReference type="GO" id="GO:0008168">
    <property type="term" value="F:methyltransferase activity"/>
    <property type="evidence" value="ECO:0007669"/>
    <property type="project" value="TreeGrafter"/>
</dbReference>
<keyword evidence="3" id="KW-1185">Reference proteome</keyword>
<dbReference type="InterPro" id="IPR029063">
    <property type="entry name" value="SAM-dependent_MTases_sf"/>
</dbReference>
<dbReference type="AlphaFoldDB" id="A0A0C2YSR3"/>
<dbReference type="SUPFAM" id="SSF53335">
    <property type="entry name" value="S-adenosyl-L-methionine-dependent methyltransferases"/>
    <property type="match status" value="1"/>
</dbReference>
<comment type="caution">
    <text evidence="2">The sequence shown here is derived from an EMBL/GenBank/DDBJ whole genome shotgun (WGS) entry which is preliminary data.</text>
</comment>
<organism evidence="2 3">
    <name type="scientific">Paramagnetospirillum magnetotacticum MS-1</name>
    <dbReference type="NCBI Taxonomy" id="272627"/>
    <lineage>
        <taxon>Bacteria</taxon>
        <taxon>Pseudomonadati</taxon>
        <taxon>Pseudomonadota</taxon>
        <taxon>Alphaproteobacteria</taxon>
        <taxon>Rhodospirillales</taxon>
        <taxon>Magnetospirillaceae</taxon>
        <taxon>Paramagnetospirillum</taxon>
    </lineage>
</organism>
<dbReference type="Proteomes" id="UP000031971">
    <property type="component" value="Unassembled WGS sequence"/>
</dbReference>